<keyword evidence="6" id="KW-1185">Reference proteome</keyword>
<dbReference type="InterPro" id="IPR025110">
    <property type="entry name" value="AMP-bd_C"/>
</dbReference>
<dbReference type="InterPro" id="IPR045851">
    <property type="entry name" value="AMP-bd_C_sf"/>
</dbReference>
<reference evidence="5 6" key="1">
    <citation type="submission" date="2020-07" db="EMBL/GenBank/DDBJ databases">
        <title>Sequencing the genomes of 1000 actinobacteria strains.</title>
        <authorList>
            <person name="Klenk H.-P."/>
        </authorList>
    </citation>
    <scope>NUCLEOTIDE SEQUENCE [LARGE SCALE GENOMIC DNA]</scope>
    <source>
        <strain evidence="5 6">DSM 104006</strain>
    </source>
</reference>
<dbReference type="GO" id="GO:0006631">
    <property type="term" value="P:fatty acid metabolic process"/>
    <property type="evidence" value="ECO:0007669"/>
    <property type="project" value="TreeGrafter"/>
</dbReference>
<evidence type="ECO:0000313" key="5">
    <source>
        <dbReference type="EMBL" id="NYI88717.1"/>
    </source>
</evidence>
<dbReference type="Proteomes" id="UP000549616">
    <property type="component" value="Unassembled WGS sequence"/>
</dbReference>
<dbReference type="PANTHER" id="PTHR43201">
    <property type="entry name" value="ACYL-COA SYNTHETASE"/>
    <property type="match status" value="1"/>
</dbReference>
<dbReference type="Pfam" id="PF00501">
    <property type="entry name" value="AMP-binding"/>
    <property type="match status" value="1"/>
</dbReference>
<dbReference type="PROSITE" id="PS00455">
    <property type="entry name" value="AMP_BINDING"/>
    <property type="match status" value="1"/>
</dbReference>
<gene>
    <name evidence="5" type="ORF">HNR02_002040</name>
</gene>
<evidence type="ECO:0000256" key="1">
    <source>
        <dbReference type="ARBA" id="ARBA00006432"/>
    </source>
</evidence>
<dbReference type="EMBL" id="JACCFK010000001">
    <property type="protein sequence ID" value="NYI88717.1"/>
    <property type="molecule type" value="Genomic_DNA"/>
</dbReference>
<dbReference type="Pfam" id="PF13193">
    <property type="entry name" value="AMP-binding_C"/>
    <property type="match status" value="1"/>
</dbReference>
<dbReference type="RefSeq" id="WP_179772914.1">
    <property type="nucleotide sequence ID" value="NZ_JACCFK010000001.1"/>
</dbReference>
<dbReference type="InterPro" id="IPR042099">
    <property type="entry name" value="ANL_N_sf"/>
</dbReference>
<name>A0A853B1K6_9PSEU</name>
<feature type="domain" description="AMP-dependent synthetase/ligase" evidence="3">
    <location>
        <begin position="12"/>
        <end position="366"/>
    </location>
</feature>
<evidence type="ECO:0000259" key="3">
    <source>
        <dbReference type="Pfam" id="PF00501"/>
    </source>
</evidence>
<accession>A0A853B1K6</accession>
<proteinExistence type="inferred from homology"/>
<keyword evidence="2 5" id="KW-0436">Ligase</keyword>
<dbReference type="Gene3D" id="3.30.300.30">
    <property type="match status" value="1"/>
</dbReference>
<dbReference type="InterPro" id="IPR000873">
    <property type="entry name" value="AMP-dep_synth/lig_dom"/>
</dbReference>
<dbReference type="EC" id="6.2.1.-" evidence="5"/>
<evidence type="ECO:0000313" key="6">
    <source>
        <dbReference type="Proteomes" id="UP000549616"/>
    </source>
</evidence>
<evidence type="ECO:0000259" key="4">
    <source>
        <dbReference type="Pfam" id="PF13193"/>
    </source>
</evidence>
<protein>
    <submittedName>
        <fullName evidence="5">Fatty-acyl-CoA synthase</fullName>
        <ecNumber evidence="5">6.2.1.-</ecNumber>
    </submittedName>
</protein>
<sequence>MTSRIFDALADAAREPLATGWIAGDREITFAEMDRLSDRFAAGLLRQGIAHGDRIAVLAPTTPEWLVVYFAAAKIGAVVVGLSVRYRENELAHMLGDSGARLVVTVPSHDGVDFPALLEGLVETVVTFGAGDLTYDDLLLDGPVAEAKAGVTPDDPVMIIYTSGTTGIPKGAVLTHRSQLASARAEVDHIRLDENDVLPVAVPLNHVSGITCCVLSALVARARAVLLPAFDAREIVDLFATAGLTLWVGVPTMHTLLLNRPELDAVDTSKVRLVVTGGANAEPALLERLTSRFPNAPVMNLYGLSETSGAVLMTAWDDDFETTATTVGHPLPGVEIKIIGGAGAELPSGRTGELLVRSTSLMAGYHGRPRDTAAAIDDGWLRTGDLACVTGDGAVLLRGRAKEMFVQGGFNIYPVEVENVLAAHPDVVLVAGIGVPDPVLGEIGRYHVVLAPGATATVADLKSFCAAKIADYKVPKDIVLRDTLPLTPAGKIQKSRLLDQG</sequence>
<dbReference type="GO" id="GO:0031956">
    <property type="term" value="F:medium-chain fatty acid-CoA ligase activity"/>
    <property type="evidence" value="ECO:0007669"/>
    <property type="project" value="TreeGrafter"/>
</dbReference>
<dbReference type="Gene3D" id="3.40.50.12780">
    <property type="entry name" value="N-terminal domain of ligase-like"/>
    <property type="match status" value="1"/>
</dbReference>
<comment type="caution">
    <text evidence="5">The sequence shown here is derived from an EMBL/GenBank/DDBJ whole genome shotgun (WGS) entry which is preliminary data.</text>
</comment>
<dbReference type="SUPFAM" id="SSF56801">
    <property type="entry name" value="Acetyl-CoA synthetase-like"/>
    <property type="match status" value="1"/>
</dbReference>
<dbReference type="AlphaFoldDB" id="A0A853B1K6"/>
<comment type="similarity">
    <text evidence="1">Belongs to the ATP-dependent AMP-binding enzyme family.</text>
</comment>
<evidence type="ECO:0000256" key="2">
    <source>
        <dbReference type="ARBA" id="ARBA00022598"/>
    </source>
</evidence>
<organism evidence="5 6">
    <name type="scientific">Amycolatopsis endophytica</name>
    <dbReference type="NCBI Taxonomy" id="860233"/>
    <lineage>
        <taxon>Bacteria</taxon>
        <taxon>Bacillati</taxon>
        <taxon>Actinomycetota</taxon>
        <taxon>Actinomycetes</taxon>
        <taxon>Pseudonocardiales</taxon>
        <taxon>Pseudonocardiaceae</taxon>
        <taxon>Amycolatopsis</taxon>
    </lineage>
</organism>
<dbReference type="InterPro" id="IPR020845">
    <property type="entry name" value="AMP-binding_CS"/>
</dbReference>
<dbReference type="PANTHER" id="PTHR43201:SF5">
    <property type="entry name" value="MEDIUM-CHAIN ACYL-COA LIGASE ACSF2, MITOCHONDRIAL"/>
    <property type="match status" value="1"/>
</dbReference>
<feature type="domain" description="AMP-binding enzyme C-terminal" evidence="4">
    <location>
        <begin position="416"/>
        <end position="491"/>
    </location>
</feature>